<dbReference type="OrthoDB" id="195445at2759"/>
<reference evidence="2" key="1">
    <citation type="journal article" date="2023" name="Commun. Biol.">
        <title>Genome analysis of Parmales, the sister group of diatoms, reveals the evolutionary specialization of diatoms from phago-mixotrophs to photoautotrophs.</title>
        <authorList>
            <person name="Ban H."/>
            <person name="Sato S."/>
            <person name="Yoshikawa S."/>
            <person name="Yamada K."/>
            <person name="Nakamura Y."/>
            <person name="Ichinomiya M."/>
            <person name="Sato N."/>
            <person name="Blanc-Mathieu R."/>
            <person name="Endo H."/>
            <person name="Kuwata A."/>
            <person name="Ogata H."/>
        </authorList>
    </citation>
    <scope>NUCLEOTIDE SEQUENCE [LARGE SCALE GENOMIC DNA]</scope>
    <source>
        <strain evidence="2">NIES 3700</strain>
    </source>
</reference>
<evidence type="ECO:0000313" key="1">
    <source>
        <dbReference type="EMBL" id="GMI17076.1"/>
    </source>
</evidence>
<gene>
    <name evidence="1" type="ORF">TrLO_g9650</name>
</gene>
<evidence type="ECO:0000313" key="2">
    <source>
        <dbReference type="Proteomes" id="UP001165122"/>
    </source>
</evidence>
<dbReference type="EMBL" id="BRXW01000275">
    <property type="protein sequence ID" value="GMI17076.1"/>
    <property type="molecule type" value="Genomic_DNA"/>
</dbReference>
<proteinExistence type="predicted"/>
<dbReference type="Proteomes" id="UP001165122">
    <property type="component" value="Unassembled WGS sequence"/>
</dbReference>
<protein>
    <submittedName>
        <fullName evidence="1">Uncharacterized protein</fullName>
    </submittedName>
</protein>
<dbReference type="AlphaFoldDB" id="A0A9W7KZT1"/>
<comment type="caution">
    <text evidence="1">The sequence shown here is derived from an EMBL/GenBank/DDBJ whole genome shotgun (WGS) entry which is preliminary data.</text>
</comment>
<name>A0A9W7KZT1_9STRA</name>
<keyword evidence="2" id="KW-1185">Reference proteome</keyword>
<organism evidence="1 2">
    <name type="scientific">Triparma laevis f. longispina</name>
    <dbReference type="NCBI Taxonomy" id="1714387"/>
    <lineage>
        <taxon>Eukaryota</taxon>
        <taxon>Sar</taxon>
        <taxon>Stramenopiles</taxon>
        <taxon>Ochrophyta</taxon>
        <taxon>Bolidophyceae</taxon>
        <taxon>Parmales</taxon>
        <taxon>Triparmaceae</taxon>
        <taxon>Triparma</taxon>
    </lineage>
</organism>
<accession>A0A9W7KZT1</accession>
<sequence length="237" mass="26889">MTLTGNFSKIPLGLRNGKRKKAHSILDLSSLNGDSKYIDQYTIMVGSRSVKQTMTSQMPKKISAAGVTATTIGHTRNNLGLEHLKVVFSHEHSIYPFWKALLITCLRFFTARCMLGALDEFRDSSGKLLCWTSTIVKGDTLRGMWFYQSQEAKNAKLYLWHFSLWISICRVAKMEGVKWCDTGPSVGQGTKEMKVKFGFLAEEGWRDLCNYDGDFRDDVPKISELDEVENVNNKKLK</sequence>